<dbReference type="KEGG" id="bgy:BGLY_3728"/>
<dbReference type="GO" id="GO:0005886">
    <property type="term" value="C:plasma membrane"/>
    <property type="evidence" value="ECO:0007669"/>
    <property type="project" value="TreeGrafter"/>
</dbReference>
<feature type="transmembrane region" description="Helical" evidence="2">
    <location>
        <begin position="12"/>
        <end position="29"/>
    </location>
</feature>
<evidence type="ECO:0000313" key="5">
    <source>
        <dbReference type="EMBL" id="MEC0486336.1"/>
    </source>
</evidence>
<sequence length="160" mass="17973">MDVAKELISQYGYFAIFGMLVLGIIGLPIPDEVMMTFVGYLSSIHILHYGLAIVISFSGALSGMVISYFLGKKIGKPLLDKFGKWIGLTPKRLETVRRWFDKYGPWTIVFGYFIPGIRHVTCYLSGMNEMKMKKFLTFAGSGAFIWCIVFITIGYTIGVI</sequence>
<accession>A0A0T6BRD7</accession>
<dbReference type="GeneID" id="82854714"/>
<evidence type="ECO:0000313" key="8">
    <source>
        <dbReference type="Proteomes" id="UP000288675"/>
    </source>
</evidence>
<keyword evidence="2" id="KW-0812">Transmembrane</keyword>
<organism evidence="4 7">
    <name type="scientific">Bacillus glycinifermentans</name>
    <dbReference type="NCBI Taxonomy" id="1664069"/>
    <lineage>
        <taxon>Bacteria</taxon>
        <taxon>Bacillati</taxon>
        <taxon>Bacillota</taxon>
        <taxon>Bacilli</taxon>
        <taxon>Bacillales</taxon>
        <taxon>Bacillaceae</taxon>
        <taxon>Bacillus</taxon>
    </lineage>
</organism>
<keyword evidence="9" id="KW-1185">Reference proteome</keyword>
<reference evidence="5 9" key="4">
    <citation type="submission" date="2023-03" db="EMBL/GenBank/DDBJ databases">
        <title>Agriculturally important microbes genome sequencing.</title>
        <authorList>
            <person name="Dunlap C."/>
        </authorList>
    </citation>
    <scope>NUCLEOTIDE SEQUENCE [LARGE SCALE GENOMIC DNA]</scope>
    <source>
        <strain evidence="5 9">CBP-3203</strain>
    </source>
</reference>
<name>A0A0T6BRD7_9BACI</name>
<dbReference type="PATRIC" id="fig|1664069.6.peg.4011"/>
<reference evidence="4 7" key="1">
    <citation type="journal article" date="2015" name="Int. J. Syst. Evol. Microbiol.">
        <title>Bacillus glycinifermentans sp. nov., isolated from fermented soybean paste.</title>
        <authorList>
            <person name="Kim S.J."/>
            <person name="Dunlap C.A."/>
            <person name="Kwon S.W."/>
            <person name="Rooney A.P."/>
        </authorList>
    </citation>
    <scope>NUCLEOTIDE SEQUENCE [LARGE SCALE GENOMIC DNA]</scope>
    <source>
        <strain evidence="4 7">GO-13</strain>
    </source>
</reference>
<feature type="transmembrane region" description="Helical" evidence="2">
    <location>
        <begin position="135"/>
        <end position="157"/>
    </location>
</feature>
<dbReference type="STRING" id="1664069.BGLY_3728"/>
<keyword evidence="2" id="KW-0472">Membrane</keyword>
<feature type="domain" description="VTT" evidence="3">
    <location>
        <begin position="29"/>
        <end position="155"/>
    </location>
</feature>
<reference evidence="4" key="2">
    <citation type="submission" date="2015-10" db="EMBL/GenBank/DDBJ databases">
        <authorList>
            <person name="Dunlap C."/>
        </authorList>
    </citation>
    <scope>NUCLEOTIDE SEQUENCE</scope>
    <source>
        <strain evidence="4">GO-13</strain>
    </source>
</reference>
<evidence type="ECO:0000313" key="9">
    <source>
        <dbReference type="Proteomes" id="UP001341297"/>
    </source>
</evidence>
<dbReference type="PANTHER" id="PTHR42709">
    <property type="entry name" value="ALKALINE PHOSPHATASE LIKE PROTEIN"/>
    <property type="match status" value="1"/>
</dbReference>
<dbReference type="Proteomes" id="UP001341297">
    <property type="component" value="Unassembled WGS sequence"/>
</dbReference>
<dbReference type="Pfam" id="PF09335">
    <property type="entry name" value="VTT_dom"/>
    <property type="match status" value="1"/>
</dbReference>
<evidence type="ECO:0000259" key="3">
    <source>
        <dbReference type="Pfam" id="PF09335"/>
    </source>
</evidence>
<dbReference type="EMBL" id="LECW02000012">
    <property type="protein sequence ID" value="KRT94180.1"/>
    <property type="molecule type" value="Genomic_DNA"/>
</dbReference>
<dbReference type="RefSeq" id="WP_046131677.1">
    <property type="nucleotide sequence ID" value="NZ_CP023481.1"/>
</dbReference>
<dbReference type="Proteomes" id="UP000036168">
    <property type="component" value="Unassembled WGS sequence"/>
</dbReference>
<evidence type="ECO:0000256" key="2">
    <source>
        <dbReference type="SAM" id="Phobius"/>
    </source>
</evidence>
<evidence type="ECO:0000313" key="7">
    <source>
        <dbReference type="Proteomes" id="UP000036168"/>
    </source>
</evidence>
<dbReference type="EMBL" id="JARRTL010000016">
    <property type="protein sequence ID" value="MEC0486336.1"/>
    <property type="molecule type" value="Genomic_DNA"/>
</dbReference>
<evidence type="ECO:0000256" key="1">
    <source>
        <dbReference type="ARBA" id="ARBA00010792"/>
    </source>
</evidence>
<dbReference type="InterPro" id="IPR032816">
    <property type="entry name" value="VTT_dom"/>
</dbReference>
<dbReference type="AlphaFoldDB" id="A0A0T6BRD7"/>
<dbReference type="OrthoDB" id="9782291at2"/>
<proteinExistence type="inferred from homology"/>
<protein>
    <submittedName>
        <fullName evidence="5">DedA family protein</fullName>
    </submittedName>
</protein>
<gene>
    <name evidence="4" type="ORF">AB447_202505</name>
    <name evidence="6" type="ORF">EQZ20_18740</name>
    <name evidence="5" type="ORF">P8828_16205</name>
</gene>
<dbReference type="Proteomes" id="UP000288675">
    <property type="component" value="Chromosome"/>
</dbReference>
<keyword evidence="2" id="KW-1133">Transmembrane helix</keyword>
<comment type="similarity">
    <text evidence="1">Belongs to the DedA family.</text>
</comment>
<evidence type="ECO:0000313" key="4">
    <source>
        <dbReference type="EMBL" id="KRT94180.1"/>
    </source>
</evidence>
<dbReference type="PANTHER" id="PTHR42709:SF9">
    <property type="entry name" value="ALKALINE PHOSPHATASE LIKE PROTEIN"/>
    <property type="match status" value="1"/>
</dbReference>
<feature type="transmembrane region" description="Helical" evidence="2">
    <location>
        <begin position="49"/>
        <end position="71"/>
    </location>
</feature>
<dbReference type="EMBL" id="CP035232">
    <property type="protein sequence ID" value="QAT66709.1"/>
    <property type="molecule type" value="Genomic_DNA"/>
</dbReference>
<evidence type="ECO:0000313" key="6">
    <source>
        <dbReference type="EMBL" id="QAT66709.1"/>
    </source>
</evidence>
<dbReference type="InterPro" id="IPR051311">
    <property type="entry name" value="DedA_domain"/>
</dbReference>
<reference evidence="6 8" key="3">
    <citation type="submission" date="2019-01" db="EMBL/GenBank/DDBJ databases">
        <title>Genome sequence of Bacillus glycinifermentans SRCM103574.</title>
        <authorList>
            <person name="Kong H.-J."/>
            <person name="Jeong S.-Y."/>
            <person name="Jeong D.-Y."/>
        </authorList>
    </citation>
    <scope>NUCLEOTIDE SEQUENCE [LARGE SCALE GENOMIC DNA]</scope>
    <source>
        <strain evidence="6 8">SRCM103574</strain>
    </source>
</reference>